<dbReference type="NCBIfam" id="TIGR00765">
    <property type="entry name" value="yihY_not_rbn"/>
    <property type="match status" value="1"/>
</dbReference>
<keyword evidence="6 7" id="KW-0472">Membrane</keyword>
<keyword evidence="2 7" id="KW-1003">Cell membrane</keyword>
<feature type="transmembrane region" description="Helical" evidence="7">
    <location>
        <begin position="136"/>
        <end position="161"/>
    </location>
</feature>
<evidence type="ECO:0000256" key="2">
    <source>
        <dbReference type="ARBA" id="ARBA00022475"/>
    </source>
</evidence>
<evidence type="ECO:0000313" key="10">
    <source>
        <dbReference type="Proteomes" id="UP000233458"/>
    </source>
</evidence>
<dbReference type="Proteomes" id="UP000233458">
    <property type="component" value="Chromosome"/>
</dbReference>
<organism evidence="9 10">
    <name type="scientific">Thalassospira marina</name>
    <dbReference type="NCBI Taxonomy" id="2048283"/>
    <lineage>
        <taxon>Bacteria</taxon>
        <taxon>Pseudomonadati</taxon>
        <taxon>Pseudomonadota</taxon>
        <taxon>Alphaproteobacteria</taxon>
        <taxon>Rhodospirillales</taxon>
        <taxon>Thalassospiraceae</taxon>
        <taxon>Thalassospira</taxon>
    </lineage>
</organism>
<evidence type="ECO:0000256" key="6">
    <source>
        <dbReference type="ARBA" id="ARBA00023136"/>
    </source>
</evidence>
<evidence type="ECO:0000256" key="5">
    <source>
        <dbReference type="ARBA" id="ARBA00022989"/>
    </source>
</evidence>
<dbReference type="RefSeq" id="WP_101284332.1">
    <property type="nucleotide sequence ID" value="NZ_CP024199.1"/>
</dbReference>
<sequence length="454" mass="51005">MENWRKLLDDRTGFWRYAFLRFLHDKSPQRASALSYTTLLAMVPFLAIALTVLSAFPVFDAWKDQISGLIFSNFLPQTGSEVADYLTGFLKNTGRMTAIGTIVLGFTAVMLLGSIETVMNDVFRVTTPRKLLSRLVVFWALITVGPLLLGLSLSLASYIFAMRHFVGGEALDAQIGQLGFLAPFFLSAIAFSLLFLGMPNRSVVLIDGIIGGVVAAFLFELLKKGFGLYVSTFPTYQTIYGAVAVVPIFLIWMYLTWMVILLGAQVAAARSEWRAARAAGLVPDPRGGLPGQTERLIAVLKLLEYLQNRFQQAEKPPTYRKLLHELKMGGRDLNWALAALRREKLIDRSEKHRWLLSGDLSRLKLGDLMGKLGLFLDQDRFLLVDVKSGWPMRVRDKLIELEDSRKGLLDVSIGELFQSPRPDDKVPEPLEKDDDDSKKRDREIDHNDMTSQID</sequence>
<keyword evidence="4 7" id="KW-0812">Transmembrane</keyword>
<evidence type="ECO:0000313" key="9">
    <source>
        <dbReference type="EMBL" id="AUG52399.1"/>
    </source>
</evidence>
<feature type="transmembrane region" description="Helical" evidence="7">
    <location>
        <begin position="203"/>
        <end position="219"/>
    </location>
</feature>
<gene>
    <name evidence="9" type="ORF">CSC3H3_06475</name>
</gene>
<keyword evidence="10" id="KW-1185">Reference proteome</keyword>
<name>A0ABN5FHS3_9PROT</name>
<evidence type="ECO:0000256" key="1">
    <source>
        <dbReference type="ARBA" id="ARBA00004651"/>
    </source>
</evidence>
<keyword evidence="5 7" id="KW-1133">Transmembrane helix</keyword>
<dbReference type="Pfam" id="PF03631">
    <property type="entry name" value="Virul_fac_BrkB"/>
    <property type="match status" value="1"/>
</dbReference>
<comment type="similarity">
    <text evidence="7">Belongs to the UPF0761 family.</text>
</comment>
<dbReference type="HAMAP" id="MF_00672">
    <property type="entry name" value="UPF0761"/>
    <property type="match status" value="1"/>
</dbReference>
<evidence type="ECO:0000256" key="7">
    <source>
        <dbReference type="HAMAP-Rule" id="MF_00672"/>
    </source>
</evidence>
<keyword evidence="3" id="KW-0997">Cell inner membrane</keyword>
<evidence type="ECO:0000256" key="3">
    <source>
        <dbReference type="ARBA" id="ARBA00022519"/>
    </source>
</evidence>
<comment type="subcellular location">
    <subcellularLocation>
        <location evidence="1 7">Cell membrane</location>
        <topology evidence="1 7">Multi-pass membrane protein</topology>
    </subcellularLocation>
</comment>
<reference evidence="9 10" key="1">
    <citation type="submission" date="2017-10" db="EMBL/GenBank/DDBJ databases">
        <title>Biodiversity and function of Thalassospira species in the particle-attached aromatic-hydrocarbon-degrading consortia from the surface seawater of the China South Sea.</title>
        <authorList>
            <person name="Dong C."/>
            <person name="Liu R."/>
            <person name="Shao Z."/>
        </authorList>
    </citation>
    <scope>NUCLEOTIDE SEQUENCE [LARGE SCALE GENOMIC DNA]</scope>
    <source>
        <strain evidence="9 10">CSC3H3</strain>
    </source>
</reference>
<feature type="transmembrane region" description="Helical" evidence="7">
    <location>
        <begin position="239"/>
        <end position="264"/>
    </location>
</feature>
<evidence type="ECO:0000256" key="8">
    <source>
        <dbReference type="SAM" id="MobiDB-lite"/>
    </source>
</evidence>
<evidence type="ECO:0000256" key="4">
    <source>
        <dbReference type="ARBA" id="ARBA00022692"/>
    </source>
</evidence>
<dbReference type="PANTHER" id="PTHR30213:SF0">
    <property type="entry name" value="UPF0761 MEMBRANE PROTEIN YIHY"/>
    <property type="match status" value="1"/>
</dbReference>
<feature type="transmembrane region" description="Helical" evidence="7">
    <location>
        <begin position="173"/>
        <end position="196"/>
    </location>
</feature>
<feature type="compositionally biased region" description="Basic and acidic residues" evidence="8">
    <location>
        <begin position="421"/>
        <end position="448"/>
    </location>
</feature>
<dbReference type="InterPro" id="IPR023679">
    <property type="entry name" value="UPF0761_bac"/>
</dbReference>
<feature type="region of interest" description="Disordered" evidence="8">
    <location>
        <begin position="414"/>
        <end position="454"/>
    </location>
</feature>
<feature type="transmembrane region" description="Helical" evidence="7">
    <location>
        <begin position="96"/>
        <end position="115"/>
    </location>
</feature>
<protein>
    <recommendedName>
        <fullName evidence="7">UPF0761 membrane protein CSC3H3_06475</fullName>
    </recommendedName>
</protein>
<dbReference type="InterPro" id="IPR017039">
    <property type="entry name" value="Virul_fac_BrkB"/>
</dbReference>
<proteinExistence type="inferred from homology"/>
<dbReference type="EMBL" id="CP024199">
    <property type="protein sequence ID" value="AUG52399.1"/>
    <property type="molecule type" value="Genomic_DNA"/>
</dbReference>
<feature type="transmembrane region" description="Helical" evidence="7">
    <location>
        <begin position="33"/>
        <end position="59"/>
    </location>
</feature>
<dbReference type="PANTHER" id="PTHR30213">
    <property type="entry name" value="INNER MEMBRANE PROTEIN YHJD"/>
    <property type="match status" value="1"/>
</dbReference>
<accession>A0ABN5FHS3</accession>